<evidence type="ECO:0000313" key="2">
    <source>
        <dbReference type="Proteomes" id="UP000789920"/>
    </source>
</evidence>
<reference evidence="1" key="1">
    <citation type="submission" date="2021-06" db="EMBL/GenBank/DDBJ databases">
        <authorList>
            <person name="Kallberg Y."/>
            <person name="Tangrot J."/>
            <person name="Rosling A."/>
        </authorList>
    </citation>
    <scope>NUCLEOTIDE SEQUENCE</scope>
    <source>
        <strain evidence="1">MA461A</strain>
    </source>
</reference>
<organism evidence="1 2">
    <name type="scientific">Racocetra persica</name>
    <dbReference type="NCBI Taxonomy" id="160502"/>
    <lineage>
        <taxon>Eukaryota</taxon>
        <taxon>Fungi</taxon>
        <taxon>Fungi incertae sedis</taxon>
        <taxon>Mucoromycota</taxon>
        <taxon>Glomeromycotina</taxon>
        <taxon>Glomeromycetes</taxon>
        <taxon>Diversisporales</taxon>
        <taxon>Gigasporaceae</taxon>
        <taxon>Racocetra</taxon>
    </lineage>
</organism>
<gene>
    <name evidence="1" type="ORF">RPERSI_LOCUS15207</name>
</gene>
<accession>A0ACA9QPB4</accession>
<dbReference type="Proteomes" id="UP000789920">
    <property type="component" value="Unassembled WGS sequence"/>
</dbReference>
<proteinExistence type="predicted"/>
<protein>
    <submittedName>
        <fullName evidence="1">8588_t:CDS:1</fullName>
    </submittedName>
</protein>
<feature type="non-terminal residue" evidence="1">
    <location>
        <position position="1"/>
    </location>
</feature>
<comment type="caution">
    <text evidence="1">The sequence shown here is derived from an EMBL/GenBank/DDBJ whole genome shotgun (WGS) entry which is preliminary data.</text>
</comment>
<dbReference type="EMBL" id="CAJVQC010036165">
    <property type="protein sequence ID" value="CAG8760743.1"/>
    <property type="molecule type" value="Genomic_DNA"/>
</dbReference>
<evidence type="ECO:0000313" key="1">
    <source>
        <dbReference type="EMBL" id="CAG8760743.1"/>
    </source>
</evidence>
<sequence>FFFNDLPPNDQNTEAGVYFVLNPYTYSPIYQSSKIVPHNSPPISSMSTNILFISTLTSTNVLLMSSSSSANKNKQSSIKLDNSSSFNFKGLPEETIPNDPQVQQVLYHFNHLVKAMEKG</sequence>
<keyword evidence="2" id="KW-1185">Reference proteome</keyword>
<name>A0ACA9QPB4_9GLOM</name>